<proteinExistence type="predicted"/>
<evidence type="ECO:0000313" key="1">
    <source>
        <dbReference type="EMBL" id="SUZ70124.1"/>
    </source>
</evidence>
<reference evidence="1" key="1">
    <citation type="submission" date="2018-05" db="EMBL/GenBank/DDBJ databases">
        <authorList>
            <person name="Lanie J.A."/>
            <person name="Ng W.-L."/>
            <person name="Kazmierczak K.M."/>
            <person name="Andrzejewski T.M."/>
            <person name="Davidsen T.M."/>
            <person name="Wayne K.J."/>
            <person name="Tettelin H."/>
            <person name="Glass J.I."/>
            <person name="Rusch D."/>
            <person name="Podicherti R."/>
            <person name="Tsui H.-C.T."/>
            <person name="Winkler M.E."/>
        </authorList>
    </citation>
    <scope>NUCLEOTIDE SEQUENCE</scope>
</reference>
<sequence>MTRQPRITHAFPYKRAARKIAALFSPESSDVGKRRTDKVSKP</sequence>
<dbReference type="EMBL" id="UINC01001082">
    <property type="protein sequence ID" value="SUZ70124.1"/>
    <property type="molecule type" value="Genomic_DNA"/>
</dbReference>
<dbReference type="AlphaFoldDB" id="A0A381PTZ2"/>
<name>A0A381PTZ2_9ZZZZ</name>
<organism evidence="1">
    <name type="scientific">marine metagenome</name>
    <dbReference type="NCBI Taxonomy" id="408172"/>
    <lineage>
        <taxon>unclassified sequences</taxon>
        <taxon>metagenomes</taxon>
        <taxon>ecological metagenomes</taxon>
    </lineage>
</organism>
<gene>
    <name evidence="1" type="ORF">METZ01_LOCUS22978</name>
</gene>
<accession>A0A381PTZ2</accession>
<protein>
    <submittedName>
        <fullName evidence="1">Uncharacterized protein</fullName>
    </submittedName>
</protein>